<dbReference type="GO" id="GO:0016020">
    <property type="term" value="C:membrane"/>
    <property type="evidence" value="ECO:0007669"/>
    <property type="project" value="InterPro"/>
</dbReference>
<feature type="transmembrane region" description="Helical" evidence="4">
    <location>
        <begin position="43"/>
        <end position="63"/>
    </location>
</feature>
<sequence>MKREGRKYLIYRQTILTVFLAVFTLGLLLGLPAASGLDIFPTILLFLFFIYFMILYGYYRLVFKPYRETKKMMELFSKGYILQGIFELRYPLCPATEKMNNKFREMLNTKELISASKKQAEYLALQNQINPHFLYNTLEGIRSEALCAGISEVARMTEALSSFFRYTISHVEHLVTLEEELNNVKNYFIIQQFRFEDRLSISIDTGSEEEELLSARIPKLTLQPVVENAIYHGLEEKIGKGIVRIKIEGTGKRLIITISDNGLGMPEEKVIALNKKLRAISLDGMKQEDTGKSGIALINVNSRIKLLFGDEYGLYIYSTQNEGTDVEITIPFHTE</sequence>
<dbReference type="InterPro" id="IPR050640">
    <property type="entry name" value="Bact_2-comp_sensor_kinase"/>
</dbReference>
<keyword evidence="4" id="KW-0472">Membrane</keyword>
<dbReference type="EMBL" id="FRAC01000012">
    <property type="protein sequence ID" value="SHK49715.1"/>
    <property type="molecule type" value="Genomic_DNA"/>
</dbReference>
<organism evidence="7 8">
    <name type="scientific">Anaerocolumna jejuensis DSM 15929</name>
    <dbReference type="NCBI Taxonomy" id="1121322"/>
    <lineage>
        <taxon>Bacteria</taxon>
        <taxon>Bacillati</taxon>
        <taxon>Bacillota</taxon>
        <taxon>Clostridia</taxon>
        <taxon>Lachnospirales</taxon>
        <taxon>Lachnospiraceae</taxon>
        <taxon>Anaerocolumna</taxon>
    </lineage>
</organism>
<dbReference type="PRINTS" id="PR00344">
    <property type="entry name" value="BCTRLSENSOR"/>
</dbReference>
<reference evidence="7 8" key="1">
    <citation type="submission" date="2016-11" db="EMBL/GenBank/DDBJ databases">
        <authorList>
            <person name="Jaros S."/>
            <person name="Januszkiewicz K."/>
            <person name="Wedrychowicz H."/>
        </authorList>
    </citation>
    <scope>NUCLEOTIDE SEQUENCE [LARGE SCALE GENOMIC DNA]</scope>
    <source>
        <strain evidence="7 8">DSM 15929</strain>
    </source>
</reference>
<keyword evidence="4" id="KW-0812">Transmembrane</keyword>
<dbReference type="SUPFAM" id="SSF55874">
    <property type="entry name" value="ATPase domain of HSP90 chaperone/DNA topoisomerase II/histidine kinase"/>
    <property type="match status" value="1"/>
</dbReference>
<feature type="domain" description="Histidine kinase/HSP90-like ATPase" evidence="5">
    <location>
        <begin position="222"/>
        <end position="333"/>
    </location>
</feature>
<dbReference type="PANTHER" id="PTHR34220">
    <property type="entry name" value="SENSOR HISTIDINE KINASE YPDA"/>
    <property type="match status" value="1"/>
</dbReference>
<dbReference type="Gene3D" id="3.30.565.10">
    <property type="entry name" value="Histidine kinase-like ATPase, C-terminal domain"/>
    <property type="match status" value="1"/>
</dbReference>
<keyword evidence="8" id="KW-1185">Reference proteome</keyword>
<dbReference type="Proteomes" id="UP000184386">
    <property type="component" value="Unassembled WGS sequence"/>
</dbReference>
<evidence type="ECO:0000256" key="3">
    <source>
        <dbReference type="ARBA" id="ARBA00023012"/>
    </source>
</evidence>
<evidence type="ECO:0000256" key="2">
    <source>
        <dbReference type="ARBA" id="ARBA00012438"/>
    </source>
</evidence>
<name>A0A1M6SYC9_9FIRM</name>
<dbReference type="AlphaFoldDB" id="A0A1M6SYC9"/>
<evidence type="ECO:0000259" key="6">
    <source>
        <dbReference type="Pfam" id="PF06580"/>
    </source>
</evidence>
<dbReference type="InterPro" id="IPR004358">
    <property type="entry name" value="Sig_transdc_His_kin-like_C"/>
</dbReference>
<proteinExistence type="predicted"/>
<feature type="domain" description="Signal transduction histidine kinase internal region" evidence="6">
    <location>
        <begin position="120"/>
        <end position="199"/>
    </location>
</feature>
<dbReference type="GO" id="GO:0000155">
    <property type="term" value="F:phosphorelay sensor kinase activity"/>
    <property type="evidence" value="ECO:0007669"/>
    <property type="project" value="InterPro"/>
</dbReference>
<keyword evidence="7" id="KW-0418">Kinase</keyword>
<keyword evidence="7" id="KW-0808">Transferase</keyword>
<evidence type="ECO:0000256" key="1">
    <source>
        <dbReference type="ARBA" id="ARBA00000085"/>
    </source>
</evidence>
<dbReference type="InterPro" id="IPR036890">
    <property type="entry name" value="HATPase_C_sf"/>
</dbReference>
<accession>A0A1M6SYC9</accession>
<evidence type="ECO:0000259" key="5">
    <source>
        <dbReference type="Pfam" id="PF02518"/>
    </source>
</evidence>
<dbReference type="InterPro" id="IPR003594">
    <property type="entry name" value="HATPase_dom"/>
</dbReference>
<dbReference type="STRING" id="1121322.SAMN02745136_02648"/>
<dbReference type="PANTHER" id="PTHR34220:SF7">
    <property type="entry name" value="SENSOR HISTIDINE KINASE YPDA"/>
    <property type="match status" value="1"/>
</dbReference>
<evidence type="ECO:0000313" key="7">
    <source>
        <dbReference type="EMBL" id="SHK49715.1"/>
    </source>
</evidence>
<dbReference type="OrthoDB" id="9809348at2"/>
<gene>
    <name evidence="7" type="ORF">SAMN02745136_02648</name>
</gene>
<comment type="catalytic activity">
    <reaction evidence="1">
        <text>ATP + protein L-histidine = ADP + protein N-phospho-L-histidine.</text>
        <dbReference type="EC" id="2.7.13.3"/>
    </reaction>
</comment>
<evidence type="ECO:0000256" key="4">
    <source>
        <dbReference type="SAM" id="Phobius"/>
    </source>
</evidence>
<evidence type="ECO:0000313" key="8">
    <source>
        <dbReference type="Proteomes" id="UP000184386"/>
    </source>
</evidence>
<protein>
    <recommendedName>
        <fullName evidence="2">histidine kinase</fullName>
        <ecNumber evidence="2">2.7.13.3</ecNumber>
    </recommendedName>
</protein>
<dbReference type="Pfam" id="PF02518">
    <property type="entry name" value="HATPase_c"/>
    <property type="match status" value="1"/>
</dbReference>
<keyword evidence="4" id="KW-1133">Transmembrane helix</keyword>
<keyword evidence="3" id="KW-0902">Two-component regulatory system</keyword>
<dbReference type="InterPro" id="IPR010559">
    <property type="entry name" value="Sig_transdc_His_kin_internal"/>
</dbReference>
<feature type="transmembrane region" description="Helical" evidence="4">
    <location>
        <begin position="9"/>
        <end position="31"/>
    </location>
</feature>
<dbReference type="Pfam" id="PF06580">
    <property type="entry name" value="His_kinase"/>
    <property type="match status" value="1"/>
</dbReference>
<dbReference type="EC" id="2.7.13.3" evidence="2"/>